<proteinExistence type="predicted"/>
<dbReference type="OrthoDB" id="10629254at2759"/>
<dbReference type="AlphaFoldDB" id="A0A9P5Z0N1"/>
<keyword evidence="2" id="KW-1185">Reference proteome</keyword>
<organism evidence="1 2">
    <name type="scientific">Pholiota conissans</name>
    <dbReference type="NCBI Taxonomy" id="109636"/>
    <lineage>
        <taxon>Eukaryota</taxon>
        <taxon>Fungi</taxon>
        <taxon>Dikarya</taxon>
        <taxon>Basidiomycota</taxon>
        <taxon>Agaricomycotina</taxon>
        <taxon>Agaricomycetes</taxon>
        <taxon>Agaricomycetidae</taxon>
        <taxon>Agaricales</taxon>
        <taxon>Agaricineae</taxon>
        <taxon>Strophariaceae</taxon>
        <taxon>Pholiota</taxon>
    </lineage>
</organism>
<evidence type="ECO:0000313" key="1">
    <source>
        <dbReference type="EMBL" id="KAF9479247.1"/>
    </source>
</evidence>
<dbReference type="EMBL" id="MU155217">
    <property type="protein sequence ID" value="KAF9479247.1"/>
    <property type="molecule type" value="Genomic_DNA"/>
</dbReference>
<accession>A0A9P5Z0N1</accession>
<name>A0A9P5Z0N1_9AGAR</name>
<protein>
    <submittedName>
        <fullName evidence="1">Uncharacterized protein</fullName>
    </submittedName>
</protein>
<gene>
    <name evidence="1" type="ORF">BDN70DRAFT_895109</name>
</gene>
<reference evidence="1" key="1">
    <citation type="submission" date="2020-11" db="EMBL/GenBank/DDBJ databases">
        <authorList>
            <consortium name="DOE Joint Genome Institute"/>
            <person name="Ahrendt S."/>
            <person name="Riley R."/>
            <person name="Andreopoulos W."/>
            <person name="Labutti K."/>
            <person name="Pangilinan J."/>
            <person name="Ruiz-Duenas F.J."/>
            <person name="Barrasa J.M."/>
            <person name="Sanchez-Garcia M."/>
            <person name="Camarero S."/>
            <person name="Miyauchi S."/>
            <person name="Serrano A."/>
            <person name="Linde D."/>
            <person name="Babiker R."/>
            <person name="Drula E."/>
            <person name="Ayuso-Fernandez I."/>
            <person name="Pacheco R."/>
            <person name="Padilla G."/>
            <person name="Ferreira P."/>
            <person name="Barriuso J."/>
            <person name="Kellner H."/>
            <person name="Castanera R."/>
            <person name="Alfaro M."/>
            <person name="Ramirez L."/>
            <person name="Pisabarro A.G."/>
            <person name="Kuo A."/>
            <person name="Tritt A."/>
            <person name="Lipzen A."/>
            <person name="He G."/>
            <person name="Yan M."/>
            <person name="Ng V."/>
            <person name="Cullen D."/>
            <person name="Martin F."/>
            <person name="Rosso M.-N."/>
            <person name="Henrissat B."/>
            <person name="Hibbett D."/>
            <person name="Martinez A.T."/>
            <person name="Grigoriev I.V."/>
        </authorList>
    </citation>
    <scope>NUCLEOTIDE SEQUENCE</scope>
    <source>
        <strain evidence="1">CIRM-BRFM 674</strain>
    </source>
</reference>
<evidence type="ECO:0000313" key="2">
    <source>
        <dbReference type="Proteomes" id="UP000807469"/>
    </source>
</evidence>
<sequence length="208" mass="23779">MHHSDSGFASYALSHSYNGSFFSPSMLFSRLRLPALQDLTLAFCCTPWMCDGITELCVIMQSTPNICTLGLTVDFLGLDDPEYTQYDPVPGNDIRSEPIWKYYAPKLVHLRLEIDAVEGTTTVEHDFDVFINNLTTDNMWLRLEDPACPIRKVTFIDGASELVKAPRLAACRVHQVFRDLPHIEWQITSRPWTFAAYQIANEWDLKML</sequence>
<dbReference type="Proteomes" id="UP000807469">
    <property type="component" value="Unassembled WGS sequence"/>
</dbReference>
<comment type="caution">
    <text evidence="1">The sequence shown here is derived from an EMBL/GenBank/DDBJ whole genome shotgun (WGS) entry which is preliminary data.</text>
</comment>